<organism evidence="1 2">
    <name type="scientific">Panagrolaimus sp. PS1159</name>
    <dbReference type="NCBI Taxonomy" id="55785"/>
    <lineage>
        <taxon>Eukaryota</taxon>
        <taxon>Metazoa</taxon>
        <taxon>Ecdysozoa</taxon>
        <taxon>Nematoda</taxon>
        <taxon>Chromadorea</taxon>
        <taxon>Rhabditida</taxon>
        <taxon>Tylenchina</taxon>
        <taxon>Panagrolaimomorpha</taxon>
        <taxon>Panagrolaimoidea</taxon>
        <taxon>Panagrolaimidae</taxon>
        <taxon>Panagrolaimus</taxon>
    </lineage>
</organism>
<accession>A0AC35FFL0</accession>
<sequence length="75" mass="8522">METTTQISVNTWLASFSQKSASERVSSLDVSNDNGIIFPTILILNQLSSFILLQMDLPWMFQMMSERTMAALYNL</sequence>
<proteinExistence type="predicted"/>
<evidence type="ECO:0000313" key="1">
    <source>
        <dbReference type="Proteomes" id="UP000887580"/>
    </source>
</evidence>
<reference evidence="2" key="1">
    <citation type="submission" date="2022-11" db="UniProtKB">
        <authorList>
            <consortium name="WormBaseParasite"/>
        </authorList>
    </citation>
    <scope>IDENTIFICATION</scope>
</reference>
<protein>
    <submittedName>
        <fullName evidence="2">Uncharacterized protein</fullName>
    </submittedName>
</protein>
<evidence type="ECO:0000313" key="2">
    <source>
        <dbReference type="WBParaSite" id="PS1159_v2.g1698.t1"/>
    </source>
</evidence>
<name>A0AC35FFL0_9BILA</name>
<dbReference type="WBParaSite" id="PS1159_v2.g1698.t1">
    <property type="protein sequence ID" value="PS1159_v2.g1698.t1"/>
    <property type="gene ID" value="PS1159_v2.g1698"/>
</dbReference>
<dbReference type="Proteomes" id="UP000887580">
    <property type="component" value="Unplaced"/>
</dbReference>